<evidence type="ECO:0000313" key="2">
    <source>
        <dbReference type="EMBL" id="KAL3500536.1"/>
    </source>
</evidence>
<feature type="domain" description="Replication factor A C-terminal" evidence="1">
    <location>
        <begin position="46"/>
        <end position="130"/>
    </location>
</feature>
<dbReference type="AlphaFoldDB" id="A0ABD2Y0H8"/>
<dbReference type="Gene3D" id="2.40.50.140">
    <property type="entry name" value="Nucleic acid-binding proteins"/>
    <property type="match status" value="1"/>
</dbReference>
<gene>
    <name evidence="2" type="ORF">ACH5RR_039629</name>
</gene>
<name>A0ABD2Y0H8_9GENT</name>
<dbReference type="Pfam" id="PF08646">
    <property type="entry name" value="Rep_fac-A_C"/>
    <property type="match status" value="1"/>
</dbReference>
<comment type="caution">
    <text evidence="2">The sequence shown here is derived from an EMBL/GenBank/DDBJ whole genome shotgun (WGS) entry which is preliminary data.</text>
</comment>
<dbReference type="SUPFAM" id="SSF50249">
    <property type="entry name" value="Nucleic acid-binding proteins"/>
    <property type="match status" value="1"/>
</dbReference>
<proteinExistence type="predicted"/>
<dbReference type="Proteomes" id="UP001630127">
    <property type="component" value="Unassembled WGS sequence"/>
</dbReference>
<keyword evidence="3" id="KW-1185">Reference proteome</keyword>
<organism evidence="2 3">
    <name type="scientific">Cinchona calisaya</name>
    <dbReference type="NCBI Taxonomy" id="153742"/>
    <lineage>
        <taxon>Eukaryota</taxon>
        <taxon>Viridiplantae</taxon>
        <taxon>Streptophyta</taxon>
        <taxon>Embryophyta</taxon>
        <taxon>Tracheophyta</taxon>
        <taxon>Spermatophyta</taxon>
        <taxon>Magnoliopsida</taxon>
        <taxon>eudicotyledons</taxon>
        <taxon>Gunneridae</taxon>
        <taxon>Pentapetalae</taxon>
        <taxon>asterids</taxon>
        <taxon>lamiids</taxon>
        <taxon>Gentianales</taxon>
        <taxon>Rubiaceae</taxon>
        <taxon>Cinchonoideae</taxon>
        <taxon>Cinchoneae</taxon>
        <taxon>Cinchona</taxon>
    </lineage>
</organism>
<dbReference type="EMBL" id="JBJUIK010000016">
    <property type="protein sequence ID" value="KAL3500536.1"/>
    <property type="molecule type" value="Genomic_DNA"/>
</dbReference>
<dbReference type="InterPro" id="IPR012340">
    <property type="entry name" value="NA-bd_OB-fold"/>
</dbReference>
<evidence type="ECO:0000259" key="1">
    <source>
        <dbReference type="Pfam" id="PF08646"/>
    </source>
</evidence>
<sequence>MKTYMDSDKLLPSPAEKDIISIEKALIIFERESTIWVRVKANFVPNKQRLWYIACKNCHKVVNGNIDWEITCLSCKEDSKVEVRSRLGIMLDDGTSKIHAVIFSLDAGKLISFTTLQLKEVDENIADTNTEVQLFTPTTKKILEEIAESSNDSAKSPIVSTGVKRSLTFADANPASAIKQSKATPKDCSKAIKA</sequence>
<dbReference type="InterPro" id="IPR013955">
    <property type="entry name" value="Rep_factor-A_C"/>
</dbReference>
<reference evidence="2 3" key="1">
    <citation type="submission" date="2024-11" db="EMBL/GenBank/DDBJ databases">
        <title>A near-complete genome assembly of Cinchona calisaya.</title>
        <authorList>
            <person name="Lian D.C."/>
            <person name="Zhao X.W."/>
            <person name="Wei L."/>
        </authorList>
    </citation>
    <scope>NUCLEOTIDE SEQUENCE [LARGE SCALE GENOMIC DNA]</scope>
    <source>
        <tissue evidence="2">Nenye</tissue>
    </source>
</reference>
<accession>A0ABD2Y0H8</accession>
<evidence type="ECO:0000313" key="3">
    <source>
        <dbReference type="Proteomes" id="UP001630127"/>
    </source>
</evidence>
<protein>
    <recommendedName>
        <fullName evidence="1">Replication factor A C-terminal domain-containing protein</fullName>
    </recommendedName>
</protein>